<evidence type="ECO:0000256" key="2">
    <source>
        <dbReference type="ARBA" id="ARBA00022473"/>
    </source>
</evidence>
<evidence type="ECO:0000256" key="6">
    <source>
        <dbReference type="ARBA" id="ARBA00023242"/>
    </source>
</evidence>
<dbReference type="Pfam" id="PF04433">
    <property type="entry name" value="SWIRM"/>
    <property type="match status" value="1"/>
</dbReference>
<evidence type="ECO:0000259" key="11">
    <source>
        <dbReference type="PROSITE" id="PS51293"/>
    </source>
</evidence>
<dbReference type="Pfam" id="PF16495">
    <property type="entry name" value="SWIRM-assoc_1"/>
    <property type="match status" value="1"/>
</dbReference>
<keyword evidence="7" id="KW-0175">Coiled coil</keyword>
<dbReference type="OrthoDB" id="118550at2759"/>
<dbReference type="InterPro" id="IPR009057">
    <property type="entry name" value="Homeodomain-like_sf"/>
</dbReference>
<dbReference type="Gene3D" id="1.10.10.60">
    <property type="entry name" value="Homeodomain-like"/>
    <property type="match status" value="1"/>
</dbReference>
<feature type="region of interest" description="Disordered" evidence="8">
    <location>
        <begin position="1"/>
        <end position="62"/>
    </location>
</feature>
<sequence length="588" mass="66293">MSDLTAQDQPPPTPPPPREVPQSTSSTPSATAAPRDPPPSKAEVTPPPSDSRRPPAPEPDNIVTIPSYSRWFTWDGIHECEVRQLPEFFEGKSPSKNPRVYKYYRNSIIKKYRANPSRKITFTEVRRTLVGDVGSVRRVFDFLDTWGLINYTPSGKQPVRWEERESKSSSATPPPAAAAAGDAASAECNGERSKKWCSGCKAVCTIACFVCDKVSLPLLSVCPPFVRYYNLWYLFALFEIVCMRKNRKVSISSSNFYVRAKYNTFPRTSDENTNDKNLATVEIHASRFSDLCALKLVKQFTISAPPSPPKKKVNKVIAGMNSGSLMGKPSISCICIFFVQYDLVLCARCYVRGNYRVGVSSTEFRRVEISEQVKTDWTDKETLLLLEAVMHYGDDWKRVAEHVGGRTEKECVARFIKLPFGEQFVEPADQDVEDCASYQIKGRTNGDSGIEPPAKRQHLTPLADASNPIMAQSQACSVKQQGIRYLLIFFYLFIVEVGDAESLLKQEEDDFLKSISTIIEVEMKKIRDKLAHYEQMELQLEKEQHQLQQMKHQLFLDQLTILLHKIAASKSPETAAQENVRKELTSSS</sequence>
<keyword evidence="2" id="KW-0217">Developmental protein</keyword>
<gene>
    <name evidence="13" type="ORF">Cgig2_021874</name>
</gene>
<feature type="compositionally biased region" description="Low complexity" evidence="8">
    <location>
        <begin position="23"/>
        <end position="34"/>
    </location>
</feature>
<keyword evidence="14" id="KW-1185">Reference proteome</keyword>
<keyword evidence="3" id="KW-0805">Transcription regulation</keyword>
<dbReference type="InterPro" id="IPR032451">
    <property type="entry name" value="SMARCC_C"/>
</dbReference>
<dbReference type="InterPro" id="IPR017930">
    <property type="entry name" value="Myb_dom"/>
</dbReference>
<evidence type="ECO:0000259" key="9">
    <source>
        <dbReference type="PROSITE" id="PS50090"/>
    </source>
</evidence>
<reference evidence="13" key="1">
    <citation type="submission" date="2022-04" db="EMBL/GenBank/DDBJ databases">
        <title>Carnegiea gigantea Genome sequencing and assembly v2.</title>
        <authorList>
            <person name="Copetti D."/>
            <person name="Sanderson M.J."/>
            <person name="Burquez A."/>
            <person name="Wojciechowski M.F."/>
        </authorList>
    </citation>
    <scope>NUCLEOTIDE SEQUENCE</scope>
    <source>
        <strain evidence="13">SGP5-SGP5p</strain>
        <tissue evidence="13">Aerial part</tissue>
    </source>
</reference>
<dbReference type="PROSITE" id="PS51294">
    <property type="entry name" value="HTH_MYB"/>
    <property type="match status" value="1"/>
</dbReference>
<organism evidence="13 14">
    <name type="scientific">Carnegiea gigantea</name>
    <dbReference type="NCBI Taxonomy" id="171969"/>
    <lineage>
        <taxon>Eukaryota</taxon>
        <taxon>Viridiplantae</taxon>
        <taxon>Streptophyta</taxon>
        <taxon>Embryophyta</taxon>
        <taxon>Tracheophyta</taxon>
        <taxon>Spermatophyta</taxon>
        <taxon>Magnoliopsida</taxon>
        <taxon>eudicotyledons</taxon>
        <taxon>Gunneridae</taxon>
        <taxon>Pentapetalae</taxon>
        <taxon>Caryophyllales</taxon>
        <taxon>Cactineae</taxon>
        <taxon>Cactaceae</taxon>
        <taxon>Cactoideae</taxon>
        <taxon>Echinocereeae</taxon>
        <taxon>Carnegiea</taxon>
    </lineage>
</organism>
<keyword evidence="5" id="KW-0804">Transcription</keyword>
<dbReference type="PANTHER" id="PTHR12802">
    <property type="entry name" value="SWI/SNF COMPLEX-RELATED"/>
    <property type="match status" value="1"/>
</dbReference>
<comment type="caution">
    <text evidence="13">The sequence shown here is derived from an EMBL/GenBank/DDBJ whole genome shotgun (WGS) entry which is preliminary data.</text>
</comment>
<evidence type="ECO:0000259" key="12">
    <source>
        <dbReference type="PROSITE" id="PS51294"/>
    </source>
</evidence>
<dbReference type="EMBL" id="JAKOGI010002091">
    <property type="protein sequence ID" value="KAJ8422980.1"/>
    <property type="molecule type" value="Genomic_DNA"/>
</dbReference>
<evidence type="ECO:0000256" key="4">
    <source>
        <dbReference type="ARBA" id="ARBA00023125"/>
    </source>
</evidence>
<protein>
    <submittedName>
        <fullName evidence="13">Uncharacterized protein</fullName>
    </submittedName>
</protein>
<dbReference type="SMART" id="SM00717">
    <property type="entry name" value="SANT"/>
    <property type="match status" value="1"/>
</dbReference>
<dbReference type="InterPro" id="IPR001005">
    <property type="entry name" value="SANT/Myb"/>
</dbReference>
<dbReference type="PROSITE" id="PS51293">
    <property type="entry name" value="SANT"/>
    <property type="match status" value="1"/>
</dbReference>
<keyword evidence="4" id="KW-0238">DNA-binding</keyword>
<dbReference type="Gene3D" id="1.10.10.10">
    <property type="entry name" value="Winged helix-like DNA-binding domain superfamily/Winged helix DNA-binding domain"/>
    <property type="match status" value="1"/>
</dbReference>
<dbReference type="InterPro" id="IPR036388">
    <property type="entry name" value="WH-like_DNA-bd_sf"/>
</dbReference>
<feature type="domain" description="Myb-like" evidence="9">
    <location>
        <begin position="369"/>
        <end position="419"/>
    </location>
</feature>
<dbReference type="Proteomes" id="UP001153076">
    <property type="component" value="Unassembled WGS sequence"/>
</dbReference>
<feature type="compositionally biased region" description="Pro residues" evidence="8">
    <location>
        <begin position="35"/>
        <end position="49"/>
    </location>
</feature>
<dbReference type="PANTHER" id="PTHR12802:SF44">
    <property type="entry name" value="SWI_SNF COMPLEX SUBUNIT SWI3B"/>
    <property type="match status" value="1"/>
</dbReference>
<dbReference type="CDD" id="cd00167">
    <property type="entry name" value="SANT"/>
    <property type="match status" value="1"/>
</dbReference>
<dbReference type="FunFam" id="1.10.10.10:FF:000020">
    <property type="entry name" value="SWI/SNF complex subunit SMARCC2 isoform c"/>
    <property type="match status" value="1"/>
</dbReference>
<feature type="coiled-coil region" evidence="7">
    <location>
        <begin position="523"/>
        <end position="553"/>
    </location>
</feature>
<proteinExistence type="predicted"/>
<feature type="domain" description="HTH myb-type" evidence="12">
    <location>
        <begin position="369"/>
        <end position="422"/>
    </location>
</feature>
<dbReference type="PROSITE" id="PS50090">
    <property type="entry name" value="MYB_LIKE"/>
    <property type="match status" value="1"/>
</dbReference>
<feature type="domain" description="SANT" evidence="11">
    <location>
        <begin position="372"/>
        <end position="423"/>
    </location>
</feature>
<evidence type="ECO:0000256" key="5">
    <source>
        <dbReference type="ARBA" id="ARBA00023163"/>
    </source>
</evidence>
<dbReference type="InterPro" id="IPR017884">
    <property type="entry name" value="SANT_dom"/>
</dbReference>
<comment type="subcellular location">
    <subcellularLocation>
        <location evidence="1">Nucleus</location>
    </subcellularLocation>
</comment>
<evidence type="ECO:0000256" key="3">
    <source>
        <dbReference type="ARBA" id="ARBA00023015"/>
    </source>
</evidence>
<accession>A0A9Q1GLX8</accession>
<dbReference type="FunFam" id="1.10.10.60:FF:000014">
    <property type="entry name" value="SWI/SNF complex subunit SMARCC2 isoform C"/>
    <property type="match status" value="1"/>
</dbReference>
<evidence type="ECO:0000313" key="13">
    <source>
        <dbReference type="EMBL" id="KAJ8422980.1"/>
    </source>
</evidence>
<dbReference type="GO" id="GO:0005634">
    <property type="term" value="C:nucleus"/>
    <property type="evidence" value="ECO:0007669"/>
    <property type="project" value="UniProtKB-SubCell"/>
</dbReference>
<dbReference type="SUPFAM" id="SSF46689">
    <property type="entry name" value="Homeodomain-like"/>
    <property type="match status" value="2"/>
</dbReference>
<evidence type="ECO:0000256" key="7">
    <source>
        <dbReference type="SAM" id="Coils"/>
    </source>
</evidence>
<dbReference type="InterPro" id="IPR007526">
    <property type="entry name" value="SWIRM"/>
</dbReference>
<feature type="compositionally biased region" description="Pro residues" evidence="8">
    <location>
        <begin position="9"/>
        <end position="19"/>
    </location>
</feature>
<evidence type="ECO:0000256" key="1">
    <source>
        <dbReference type="ARBA" id="ARBA00004123"/>
    </source>
</evidence>
<dbReference type="GO" id="GO:0003677">
    <property type="term" value="F:DNA binding"/>
    <property type="evidence" value="ECO:0007669"/>
    <property type="project" value="UniProtKB-KW"/>
</dbReference>
<evidence type="ECO:0000256" key="8">
    <source>
        <dbReference type="SAM" id="MobiDB-lite"/>
    </source>
</evidence>
<dbReference type="AlphaFoldDB" id="A0A9Q1GLX8"/>
<keyword evidence="6" id="KW-0539">Nucleus</keyword>
<name>A0A9Q1GLX8_9CARY</name>
<dbReference type="PROSITE" id="PS50934">
    <property type="entry name" value="SWIRM"/>
    <property type="match status" value="1"/>
</dbReference>
<evidence type="ECO:0000259" key="10">
    <source>
        <dbReference type="PROSITE" id="PS50934"/>
    </source>
</evidence>
<evidence type="ECO:0000313" key="14">
    <source>
        <dbReference type="Proteomes" id="UP001153076"/>
    </source>
</evidence>
<feature type="region of interest" description="Disordered" evidence="8">
    <location>
        <begin position="157"/>
        <end position="178"/>
    </location>
</feature>
<dbReference type="Pfam" id="PF00249">
    <property type="entry name" value="Myb_DNA-binding"/>
    <property type="match status" value="1"/>
</dbReference>
<feature type="domain" description="SWIRM" evidence="10">
    <location>
        <begin position="63"/>
        <end position="160"/>
    </location>
</feature>